<evidence type="ECO:0000256" key="4">
    <source>
        <dbReference type="ARBA" id="ARBA00023134"/>
    </source>
</evidence>
<reference evidence="5" key="1">
    <citation type="submission" date="2015-10" db="EMBL/GenBank/DDBJ databases">
        <authorList>
            <person name="Gilbert D.G."/>
        </authorList>
    </citation>
    <scope>NUCLEOTIDE SEQUENCE</scope>
</reference>
<sequence length="189" mass="20622">MSEEQRSDLVVGMLRRVLGAIKGSSIEMFWVVGGDERIRNVARNFDGIWMEELGRNLNDTLGKAFDELAGRNAAALYLAGDLPFLKPSDLHSLLRSSRRNTNITLAPARRDGGTNAILVPPGIPFRPELGPRSFSKHLSTAAAMEVSVAICYSPGLGFDLDITDDLETFQHMEPGLIDRLSGRGPSGEQ</sequence>
<dbReference type="InterPro" id="IPR002835">
    <property type="entry name" value="CofC"/>
</dbReference>
<evidence type="ECO:0000256" key="1">
    <source>
        <dbReference type="ARBA" id="ARBA00022679"/>
    </source>
</evidence>
<dbReference type="PANTHER" id="PTHR40392:SF1">
    <property type="entry name" value="2-PHOSPHO-L-LACTATE GUANYLYLTRANSFERASE"/>
    <property type="match status" value="1"/>
</dbReference>
<gene>
    <name evidence="5" type="ORF">MGWOODY_Clf307</name>
</gene>
<protein>
    <submittedName>
        <fullName evidence="5">CofC, F420 2-Phospho-l-lactate Guanylyltransferase</fullName>
    </submittedName>
</protein>
<dbReference type="GO" id="GO:0005525">
    <property type="term" value="F:GTP binding"/>
    <property type="evidence" value="ECO:0007669"/>
    <property type="project" value="UniProtKB-KW"/>
</dbReference>
<keyword evidence="2 5" id="KW-0548">Nucleotidyltransferase</keyword>
<dbReference type="EMBL" id="FAXA01000266">
    <property type="protein sequence ID" value="CUV02482.1"/>
    <property type="molecule type" value="Genomic_DNA"/>
</dbReference>
<dbReference type="AlphaFoldDB" id="A0A160V933"/>
<keyword evidence="1 5" id="KW-0808">Transferase</keyword>
<organism evidence="5">
    <name type="scientific">hydrothermal vent metagenome</name>
    <dbReference type="NCBI Taxonomy" id="652676"/>
    <lineage>
        <taxon>unclassified sequences</taxon>
        <taxon>metagenomes</taxon>
        <taxon>ecological metagenomes</taxon>
    </lineage>
</organism>
<dbReference type="PANTHER" id="PTHR40392">
    <property type="entry name" value="2-PHOSPHO-L-LACTATE GUANYLYLTRANSFERASE"/>
    <property type="match status" value="1"/>
</dbReference>
<dbReference type="GO" id="GO:0043814">
    <property type="term" value="F:phospholactate guanylyltransferase activity"/>
    <property type="evidence" value="ECO:0007669"/>
    <property type="project" value="InterPro"/>
</dbReference>
<keyword evidence="4" id="KW-0342">GTP-binding</keyword>
<evidence type="ECO:0000313" key="5">
    <source>
        <dbReference type="EMBL" id="CUV02482.1"/>
    </source>
</evidence>
<dbReference type="Gene3D" id="3.90.550.10">
    <property type="entry name" value="Spore Coat Polysaccharide Biosynthesis Protein SpsA, Chain A"/>
    <property type="match status" value="1"/>
</dbReference>
<accession>A0A160V933</accession>
<dbReference type="Pfam" id="PF01983">
    <property type="entry name" value="CofC"/>
    <property type="match status" value="1"/>
</dbReference>
<name>A0A160V933_9ZZZZ</name>
<evidence type="ECO:0000256" key="3">
    <source>
        <dbReference type="ARBA" id="ARBA00022741"/>
    </source>
</evidence>
<dbReference type="NCBIfam" id="TIGR03552">
    <property type="entry name" value="F420_cofC"/>
    <property type="match status" value="1"/>
</dbReference>
<dbReference type="InterPro" id="IPR029044">
    <property type="entry name" value="Nucleotide-diphossugar_trans"/>
</dbReference>
<proteinExistence type="predicted"/>
<keyword evidence="3" id="KW-0547">Nucleotide-binding</keyword>
<dbReference type="SUPFAM" id="SSF53448">
    <property type="entry name" value="Nucleotide-diphospho-sugar transferases"/>
    <property type="match status" value="1"/>
</dbReference>
<evidence type="ECO:0000256" key="2">
    <source>
        <dbReference type="ARBA" id="ARBA00022695"/>
    </source>
</evidence>